<keyword evidence="2" id="KW-1185">Reference proteome</keyword>
<sequence>MPVCVCLRSRYIPRCISPRQCIFAFYGRSVMGYAIEGADIVPIECNGTEERSW</sequence>
<gene>
    <name evidence="1" type="ORF">DPMN_151106</name>
</gene>
<comment type="caution">
    <text evidence="1">The sequence shown here is derived from an EMBL/GenBank/DDBJ whole genome shotgun (WGS) entry which is preliminary data.</text>
</comment>
<evidence type="ECO:0000313" key="2">
    <source>
        <dbReference type="Proteomes" id="UP000828390"/>
    </source>
</evidence>
<organism evidence="1 2">
    <name type="scientific">Dreissena polymorpha</name>
    <name type="common">Zebra mussel</name>
    <name type="synonym">Mytilus polymorpha</name>
    <dbReference type="NCBI Taxonomy" id="45954"/>
    <lineage>
        <taxon>Eukaryota</taxon>
        <taxon>Metazoa</taxon>
        <taxon>Spiralia</taxon>
        <taxon>Lophotrochozoa</taxon>
        <taxon>Mollusca</taxon>
        <taxon>Bivalvia</taxon>
        <taxon>Autobranchia</taxon>
        <taxon>Heteroconchia</taxon>
        <taxon>Euheterodonta</taxon>
        <taxon>Imparidentia</taxon>
        <taxon>Neoheterodontei</taxon>
        <taxon>Myida</taxon>
        <taxon>Dreissenoidea</taxon>
        <taxon>Dreissenidae</taxon>
        <taxon>Dreissena</taxon>
    </lineage>
</organism>
<proteinExistence type="predicted"/>
<reference evidence="1" key="2">
    <citation type="submission" date="2020-11" db="EMBL/GenBank/DDBJ databases">
        <authorList>
            <person name="McCartney M.A."/>
            <person name="Auch B."/>
            <person name="Kono T."/>
            <person name="Mallez S."/>
            <person name="Becker A."/>
            <person name="Gohl D.M."/>
            <person name="Silverstein K.A.T."/>
            <person name="Koren S."/>
            <person name="Bechman K.B."/>
            <person name="Herman A."/>
            <person name="Abrahante J.E."/>
            <person name="Garbe J."/>
        </authorList>
    </citation>
    <scope>NUCLEOTIDE SEQUENCE</scope>
    <source>
        <strain evidence="1">Duluth1</strain>
        <tissue evidence="1">Whole animal</tissue>
    </source>
</reference>
<accession>A0A9D4J3Y6</accession>
<protein>
    <submittedName>
        <fullName evidence="1">Uncharacterized protein</fullName>
    </submittedName>
</protein>
<dbReference type="AlphaFoldDB" id="A0A9D4J3Y6"/>
<dbReference type="EMBL" id="JAIWYP010000007">
    <property type="protein sequence ID" value="KAH3797525.1"/>
    <property type="molecule type" value="Genomic_DNA"/>
</dbReference>
<evidence type="ECO:0000313" key="1">
    <source>
        <dbReference type="EMBL" id="KAH3797525.1"/>
    </source>
</evidence>
<reference evidence="1" key="1">
    <citation type="journal article" date="2019" name="bioRxiv">
        <title>The Genome of the Zebra Mussel, Dreissena polymorpha: A Resource for Invasive Species Research.</title>
        <authorList>
            <person name="McCartney M.A."/>
            <person name="Auch B."/>
            <person name="Kono T."/>
            <person name="Mallez S."/>
            <person name="Zhang Y."/>
            <person name="Obille A."/>
            <person name="Becker A."/>
            <person name="Abrahante J.E."/>
            <person name="Garbe J."/>
            <person name="Badalamenti J.P."/>
            <person name="Herman A."/>
            <person name="Mangelson H."/>
            <person name="Liachko I."/>
            <person name="Sullivan S."/>
            <person name="Sone E.D."/>
            <person name="Koren S."/>
            <person name="Silverstein K.A.T."/>
            <person name="Beckman K.B."/>
            <person name="Gohl D.M."/>
        </authorList>
    </citation>
    <scope>NUCLEOTIDE SEQUENCE</scope>
    <source>
        <strain evidence="1">Duluth1</strain>
        <tissue evidence="1">Whole animal</tissue>
    </source>
</reference>
<name>A0A9D4J3Y6_DREPO</name>
<dbReference type="Proteomes" id="UP000828390">
    <property type="component" value="Unassembled WGS sequence"/>
</dbReference>